<gene>
    <name evidence="2" type="ORF">A3F83_16850</name>
</gene>
<name>A0A1F5YYU5_9BACT</name>
<evidence type="ECO:0000259" key="1">
    <source>
        <dbReference type="SMART" id="SM00460"/>
    </source>
</evidence>
<dbReference type="EMBL" id="MFIX01000066">
    <property type="protein sequence ID" value="OGG05305.1"/>
    <property type="molecule type" value="Genomic_DNA"/>
</dbReference>
<dbReference type="SMART" id="SM00460">
    <property type="entry name" value="TGc"/>
    <property type="match status" value="1"/>
</dbReference>
<dbReference type="Pfam" id="PF23265">
    <property type="entry name" value="Ig-like_KY"/>
    <property type="match status" value="1"/>
</dbReference>
<dbReference type="AlphaFoldDB" id="A0A1F5YYU5"/>
<protein>
    <recommendedName>
        <fullName evidence="1">Transglutaminase-like domain-containing protein</fullName>
    </recommendedName>
</protein>
<organism evidence="2 3">
    <name type="scientific">Candidatus Glassbacteria bacterium RIFCSPLOWO2_12_FULL_58_11</name>
    <dbReference type="NCBI Taxonomy" id="1817867"/>
    <lineage>
        <taxon>Bacteria</taxon>
        <taxon>Candidatus Glassiibacteriota</taxon>
    </lineage>
</organism>
<proteinExistence type="predicted"/>
<dbReference type="Gene3D" id="3.10.620.30">
    <property type="match status" value="1"/>
</dbReference>
<comment type="caution">
    <text evidence="2">The sequence shown here is derived from an EMBL/GenBank/DDBJ whole genome shotgun (WGS) entry which is preliminary data.</text>
</comment>
<accession>A0A1F5YYU5</accession>
<dbReference type="InterPro" id="IPR038765">
    <property type="entry name" value="Papain-like_cys_pep_sf"/>
</dbReference>
<dbReference type="STRING" id="1817867.A3F83_16850"/>
<reference evidence="2 3" key="1">
    <citation type="journal article" date="2016" name="Nat. Commun.">
        <title>Thousands of microbial genomes shed light on interconnected biogeochemical processes in an aquifer system.</title>
        <authorList>
            <person name="Anantharaman K."/>
            <person name="Brown C.T."/>
            <person name="Hug L.A."/>
            <person name="Sharon I."/>
            <person name="Castelle C.J."/>
            <person name="Probst A.J."/>
            <person name="Thomas B.C."/>
            <person name="Singh A."/>
            <person name="Wilkins M.J."/>
            <person name="Karaoz U."/>
            <person name="Brodie E.L."/>
            <person name="Williams K.H."/>
            <person name="Hubbard S.S."/>
            <person name="Banfield J.F."/>
        </authorList>
    </citation>
    <scope>NUCLEOTIDE SEQUENCE [LARGE SCALE GENOMIC DNA]</scope>
</reference>
<dbReference type="InterPro" id="IPR002931">
    <property type="entry name" value="Transglutaminase-like"/>
</dbReference>
<dbReference type="Pfam" id="PF01841">
    <property type="entry name" value="Transglut_core"/>
    <property type="match status" value="1"/>
</dbReference>
<dbReference type="Proteomes" id="UP000179129">
    <property type="component" value="Unassembled WGS sequence"/>
</dbReference>
<sequence length="459" mass="51075">MAVGATKVGTPPNGTNLIRPPFFLGLALALFLVGRPCRAYDYSSIDQHALSAPQGIESSIDSLVGYLVAPAKNDQERLRAVYRWITANIVYDSEGFFASFSTLSAPVAAQTTHVEESTDSLTPEMVLQKGIANCEGYSLLMKAMARRIRQMTDLAQQATGLEIQQIKGFAKGYGYRVGSDFSGENHAWNVVNLDGKWCMLDCTWGAGLPNEKGEFVSEFEDYYFLTPPEELIYTHFPTDPAWQQLDKPVSKEEFIHLAFLWPAYFKYGMKTVNQQESIVKTDSSFEISLSVPDSILLEADLLAGNNPVEEQFTFVQRDSLDCRINALFPQAGDYTLRIFTRPTEKNETFKETLDYKIIASGGVSGPAGFPLTYEPFYQHKAYLHFPLSGVLHPAPSMAFKIKVPDARSVILMFGDKRVELGQEGNLFTGEAPIDSIPPAIYARFPGSMNYDCLLEYSLP</sequence>
<evidence type="ECO:0000313" key="2">
    <source>
        <dbReference type="EMBL" id="OGG05305.1"/>
    </source>
</evidence>
<dbReference type="PANTHER" id="PTHR46333">
    <property type="entry name" value="CYTOKINESIS PROTEIN 3"/>
    <property type="match status" value="1"/>
</dbReference>
<dbReference type="SUPFAM" id="SSF54001">
    <property type="entry name" value="Cysteine proteinases"/>
    <property type="match status" value="1"/>
</dbReference>
<feature type="domain" description="Transglutaminase-like" evidence="1">
    <location>
        <begin position="126"/>
        <end position="204"/>
    </location>
</feature>
<dbReference type="InterPro" id="IPR052557">
    <property type="entry name" value="CAP/Cytokinesis_protein"/>
</dbReference>
<dbReference type="InterPro" id="IPR056564">
    <property type="entry name" value="Ig-like_KY"/>
</dbReference>
<evidence type="ECO:0000313" key="3">
    <source>
        <dbReference type="Proteomes" id="UP000179129"/>
    </source>
</evidence>
<dbReference type="PANTHER" id="PTHR46333:SF2">
    <property type="entry name" value="CYTOKINESIS PROTEIN 3"/>
    <property type="match status" value="1"/>
</dbReference>
<dbReference type="GO" id="GO:0005737">
    <property type="term" value="C:cytoplasm"/>
    <property type="evidence" value="ECO:0007669"/>
    <property type="project" value="TreeGrafter"/>
</dbReference>